<keyword evidence="9" id="KW-1185">Reference proteome</keyword>
<evidence type="ECO:0000256" key="2">
    <source>
        <dbReference type="ARBA" id="ARBA00008307"/>
    </source>
</evidence>
<dbReference type="GO" id="GO:0016779">
    <property type="term" value="F:nucleotidyltransferase activity"/>
    <property type="evidence" value="ECO:0007669"/>
    <property type="project" value="UniProtKB-KW"/>
</dbReference>
<comment type="cofactor">
    <cofactor evidence="1">
        <name>Mg(2+)</name>
        <dbReference type="ChEBI" id="CHEBI:18420"/>
    </cofactor>
</comment>
<dbReference type="Pfam" id="PF20266">
    <property type="entry name" value="Mab-21_C"/>
    <property type="match status" value="1"/>
</dbReference>
<dbReference type="Gene3D" id="1.10.1410.40">
    <property type="match status" value="1"/>
</dbReference>
<dbReference type="AlphaFoldDB" id="A0A8B6HKI4"/>
<protein>
    <recommendedName>
        <fullName evidence="7">Mab-21-like HhH/H2TH-like domain-containing protein</fullName>
    </recommendedName>
</protein>
<evidence type="ECO:0000256" key="4">
    <source>
        <dbReference type="ARBA" id="ARBA00022695"/>
    </source>
</evidence>
<dbReference type="GO" id="GO:0046872">
    <property type="term" value="F:metal ion binding"/>
    <property type="evidence" value="ECO:0007669"/>
    <property type="project" value="UniProtKB-KW"/>
</dbReference>
<dbReference type="PANTHER" id="PTHR10656">
    <property type="entry name" value="CELL FATE DETERMINING PROTEIN MAB21-RELATED"/>
    <property type="match status" value="1"/>
</dbReference>
<dbReference type="OrthoDB" id="6126910at2759"/>
<dbReference type="Proteomes" id="UP000596742">
    <property type="component" value="Unassembled WGS sequence"/>
</dbReference>
<evidence type="ECO:0000259" key="7">
    <source>
        <dbReference type="Pfam" id="PF20266"/>
    </source>
</evidence>
<dbReference type="InterPro" id="IPR024810">
    <property type="entry name" value="MAB21L/cGLR"/>
</dbReference>
<proteinExistence type="inferred from homology"/>
<keyword evidence="5" id="KW-0479">Metal-binding</keyword>
<reference evidence="8" key="1">
    <citation type="submission" date="2018-11" db="EMBL/GenBank/DDBJ databases">
        <authorList>
            <person name="Alioto T."/>
            <person name="Alioto T."/>
        </authorList>
    </citation>
    <scope>NUCLEOTIDE SEQUENCE</scope>
</reference>
<organism evidence="8 9">
    <name type="scientific">Mytilus galloprovincialis</name>
    <name type="common">Mediterranean mussel</name>
    <dbReference type="NCBI Taxonomy" id="29158"/>
    <lineage>
        <taxon>Eukaryota</taxon>
        <taxon>Metazoa</taxon>
        <taxon>Spiralia</taxon>
        <taxon>Lophotrochozoa</taxon>
        <taxon>Mollusca</taxon>
        <taxon>Bivalvia</taxon>
        <taxon>Autobranchia</taxon>
        <taxon>Pteriomorphia</taxon>
        <taxon>Mytilida</taxon>
        <taxon>Mytiloidea</taxon>
        <taxon>Mytilidae</taxon>
        <taxon>Mytilinae</taxon>
        <taxon>Mytilus</taxon>
    </lineage>
</organism>
<feature type="domain" description="Mab-21-like HhH/H2TH-like" evidence="7">
    <location>
        <begin position="238"/>
        <end position="326"/>
    </location>
</feature>
<evidence type="ECO:0000256" key="5">
    <source>
        <dbReference type="ARBA" id="ARBA00022723"/>
    </source>
</evidence>
<name>A0A8B6HKI4_MYTGA</name>
<comment type="caution">
    <text evidence="8">The sequence shown here is derived from an EMBL/GenBank/DDBJ whole genome shotgun (WGS) entry which is preliminary data.</text>
</comment>
<evidence type="ECO:0000313" key="8">
    <source>
        <dbReference type="EMBL" id="VDI80874.1"/>
    </source>
</evidence>
<evidence type="ECO:0000313" key="9">
    <source>
        <dbReference type="Proteomes" id="UP000596742"/>
    </source>
</evidence>
<dbReference type="PANTHER" id="PTHR10656:SF42">
    <property type="entry name" value="CYCLIC GMP-AMP SYNTHASE-LIKE PROTEIN-RELATED"/>
    <property type="match status" value="1"/>
</dbReference>
<evidence type="ECO:0000256" key="6">
    <source>
        <dbReference type="ARBA" id="ARBA00022842"/>
    </source>
</evidence>
<keyword evidence="6" id="KW-0460">Magnesium</keyword>
<dbReference type="SMART" id="SM01265">
    <property type="entry name" value="Mab-21"/>
    <property type="match status" value="1"/>
</dbReference>
<keyword evidence="3" id="KW-0808">Transferase</keyword>
<accession>A0A8B6HKI4</accession>
<comment type="similarity">
    <text evidence="2">Belongs to the mab-21 family.</text>
</comment>
<evidence type="ECO:0000256" key="3">
    <source>
        <dbReference type="ARBA" id="ARBA00022679"/>
    </source>
</evidence>
<dbReference type="InterPro" id="IPR046906">
    <property type="entry name" value="Mab-21_HhH/H2TH-like"/>
</dbReference>
<evidence type="ECO:0000256" key="1">
    <source>
        <dbReference type="ARBA" id="ARBA00001946"/>
    </source>
</evidence>
<keyword evidence="4" id="KW-0548">Nucleotidyltransferase</keyword>
<sequence>MSDTERELSRKIYQYLCNIVGTEEVVKARRNIFRVMDRVIHIPNLTQISSGSKAEGLHLKGSDYDVMIVSKRILVYENKNVSSFTPLSMDLIMDNSDTKPGFTKLKFECISNGYLWPTNAWVEVVEGEAYFSSKLFREHKCPNDMIIHGPCRSSLDDSFDSARCFWCQTWIKPAHKWILRSRPYWPNCQLVKAIVKHGVLFVPIGCKGSSNEDLEWRISFSMAEKQLIFSFSHTQLLCYALLKIILKDIIKMKHSDLVCSYFLKTIMFWLCEESNPSEWHSGNMIPCFVKCLRRLIYCVQYKTCLHYFIPDNNLFECRFTDYQHRALLDTLHDIDNSLWTYVFHTATFHNFRSELTGSHSPYLTASALPCLAYPKGLHIHVKYSKIKQIITRLIKLKNTELRKYMLSLISNYWMQSQDCSNLIEINKSVYKQYQKRLCCFKAGLDCDVSSTWLLLASLFYKHKRLTECKFILNYCLSKLTPDKIILSFTNTLSEQTLFQKFHDAFGLILTCKHLIINELSFNKPHNLLPVELIPSTKQDACDRIRVFPSVVYLYMLSFLCCHHLGDNRGKLNALRDLQLTIRERYFISPYETHFQIAYTCLKIAKSMM</sequence>
<dbReference type="EMBL" id="UYJE01010208">
    <property type="protein sequence ID" value="VDI80874.1"/>
    <property type="molecule type" value="Genomic_DNA"/>
</dbReference>
<gene>
    <name evidence="8" type="ORF">MGAL_10B045399</name>
</gene>